<comment type="catalytic activity">
    <reaction evidence="1">
        <text>Hydrolysis of terminal, non-reducing alpha-D-galactose residues in alpha-D-galactosides, including galactose oligosaccharides, galactomannans and galactolipids.</text>
        <dbReference type="EC" id="3.2.1.22"/>
    </reaction>
</comment>
<dbReference type="PANTHER" id="PTHR43053">
    <property type="entry name" value="GLYCOSIDASE FAMILY 31"/>
    <property type="match status" value="1"/>
</dbReference>
<gene>
    <name evidence="5" type="ORF">BHE90_005258</name>
</gene>
<dbReference type="GO" id="GO:0016052">
    <property type="term" value="P:carbohydrate catabolic process"/>
    <property type="evidence" value="ECO:0007669"/>
    <property type="project" value="InterPro"/>
</dbReference>
<evidence type="ECO:0000313" key="6">
    <source>
        <dbReference type="Proteomes" id="UP000287124"/>
    </source>
</evidence>
<dbReference type="InterPro" id="IPR013785">
    <property type="entry name" value="Aldolase_TIM"/>
</dbReference>
<dbReference type="CDD" id="cd14791">
    <property type="entry name" value="GH36"/>
    <property type="match status" value="1"/>
</dbReference>
<dbReference type="InterPro" id="IPR050985">
    <property type="entry name" value="Alpha-glycosidase_related"/>
</dbReference>
<proteinExistence type="predicted"/>
<comment type="caution">
    <text evidence="5">The sequence shown here is derived from an EMBL/GenBank/DDBJ whole genome shotgun (WGS) entry which is preliminary data.</text>
</comment>
<dbReference type="Pfam" id="PF02065">
    <property type="entry name" value="Melibiase"/>
    <property type="match status" value="1"/>
</dbReference>
<keyword evidence="6" id="KW-1185">Reference proteome</keyword>
<dbReference type="EMBL" id="MIKF01000059">
    <property type="protein sequence ID" value="RTE80288.1"/>
    <property type="molecule type" value="Genomic_DNA"/>
</dbReference>
<organism evidence="5 6">
    <name type="scientific">Fusarium euwallaceae</name>
    <dbReference type="NCBI Taxonomy" id="1147111"/>
    <lineage>
        <taxon>Eukaryota</taxon>
        <taxon>Fungi</taxon>
        <taxon>Dikarya</taxon>
        <taxon>Ascomycota</taxon>
        <taxon>Pezizomycotina</taxon>
        <taxon>Sordariomycetes</taxon>
        <taxon>Hypocreomycetidae</taxon>
        <taxon>Hypocreales</taxon>
        <taxon>Nectriaceae</taxon>
        <taxon>Fusarium</taxon>
        <taxon>Fusarium solani species complex</taxon>
    </lineage>
</organism>
<dbReference type="SUPFAM" id="SSF51445">
    <property type="entry name" value="(Trans)glycosidases"/>
    <property type="match status" value="1"/>
</dbReference>
<evidence type="ECO:0000256" key="3">
    <source>
        <dbReference type="ARBA" id="ARBA00022801"/>
    </source>
</evidence>
<evidence type="ECO:0000313" key="5">
    <source>
        <dbReference type="EMBL" id="RTE80288.1"/>
    </source>
</evidence>
<dbReference type="AlphaFoldDB" id="A0A430LX37"/>
<dbReference type="PANTHER" id="PTHR43053:SF3">
    <property type="entry name" value="ALPHA-GALACTOSIDASE C-RELATED"/>
    <property type="match status" value="1"/>
</dbReference>
<dbReference type="Proteomes" id="UP000287124">
    <property type="component" value="Unassembled WGS sequence"/>
</dbReference>
<evidence type="ECO:0000256" key="2">
    <source>
        <dbReference type="ARBA" id="ARBA00012755"/>
    </source>
</evidence>
<dbReference type="InterPro" id="IPR038417">
    <property type="entry name" value="Alpga-gal_N_sf"/>
</dbReference>
<dbReference type="GO" id="GO:0004557">
    <property type="term" value="F:alpha-galactosidase activity"/>
    <property type="evidence" value="ECO:0007669"/>
    <property type="project" value="UniProtKB-EC"/>
</dbReference>
<dbReference type="Gene3D" id="3.20.20.70">
    <property type="entry name" value="Aldolase class I"/>
    <property type="match status" value="1"/>
</dbReference>
<keyword evidence="4" id="KW-0326">Glycosidase</keyword>
<dbReference type="Gene3D" id="2.70.98.60">
    <property type="entry name" value="alpha-galactosidase from lactobacil brevis"/>
    <property type="match status" value="1"/>
</dbReference>
<dbReference type="InterPro" id="IPR002252">
    <property type="entry name" value="Glyco_hydro_36"/>
</dbReference>
<evidence type="ECO:0000256" key="1">
    <source>
        <dbReference type="ARBA" id="ARBA00001255"/>
    </source>
</evidence>
<keyword evidence="3" id="KW-0378">Hydrolase</keyword>
<dbReference type="PRINTS" id="PR00743">
    <property type="entry name" value="GLHYDRLASE36"/>
</dbReference>
<dbReference type="InterPro" id="IPR017853">
    <property type="entry name" value="GH"/>
</dbReference>
<accession>A0A430LX37</accession>
<protein>
    <recommendedName>
        <fullName evidence="2">alpha-galactosidase</fullName>
        <ecNumber evidence="2">3.2.1.22</ecNumber>
    </recommendedName>
</protein>
<sequence>MTQSLFFSWHTYAFNIDFSKNPQGAICLFRLWPAGCKPPKSASALFQSSELPLVSVRLTGKGNTADKTAKCLVGGYLSAGLKYESHQERRDRDVQTLSILSKDQDTGIAVTTCLIVYGSIPVLRSTVTITNESKTSNVTVKQLSLTIGGLTTLSKRWYEDYVLMTATNGWFREAQWREHSLPDIGLDDYRICELVDGHSGSQANFGLQNRGSFSSGSHLPMGVLKSRAAADTWAWQIEHNGSWRWEIGDYRDSVYLAAGGPTGVDHDWKQVLLPGQSFTSVPTAVSRVNGGVEAVMAALTDYRRKIMRPHQDNVHLPIVFNDYMNCLMGDPDEEKIKALLDPVVQAGAEFFVIDAGWYAEDSNWWDDVGLWEPSTKRFPSGFKALLDEIKIKGLTPGLWLEPEVVGIRSVVGDRLPAEAFFQECGQRIVERGRFQLDYRHPLVREHMNRIIKTLVDYGVGFFKFDYNIEVIQGTDVAGSSSTGAAHLEHQRAYLAWVESLLDKYPGLVIENCSSGAQRMDYAMLSVHSLQSTSDQQDPALYAAISAALPTAVVPEQSGSWAYPQPEWSDELNALTVVNSLLGRVYLSGRLDRLSSHQMELIVEGMQVYKAIRHNLAQTHAIWPLGLPRWHDDWLSLGLQVPGGPLYLAVWRRGGSVKKEIPLQGLTENRLGGTVKVLYPTRLETDFTRGSDQAVLEVKLPPTTCARLFEIN</sequence>
<dbReference type="EC" id="3.2.1.22" evidence="2"/>
<name>A0A430LX37_9HYPO</name>
<evidence type="ECO:0000256" key="4">
    <source>
        <dbReference type="ARBA" id="ARBA00023295"/>
    </source>
</evidence>
<reference evidence="5 6" key="1">
    <citation type="submission" date="2017-06" db="EMBL/GenBank/DDBJ databases">
        <title>Comparative genomic analysis of Ambrosia Fusariam Clade fungi.</title>
        <authorList>
            <person name="Stajich J.E."/>
            <person name="Carrillo J."/>
            <person name="Kijimoto T."/>
            <person name="Eskalen A."/>
            <person name="O'Donnell K."/>
            <person name="Kasson M."/>
        </authorList>
    </citation>
    <scope>NUCLEOTIDE SEQUENCE [LARGE SCALE GENOMIC DNA]</scope>
    <source>
        <strain evidence="5 6">UCR1854</strain>
    </source>
</reference>